<organism evidence="1 2">
    <name type="scientific">Heliomicrobium undosum</name>
    <dbReference type="NCBI Taxonomy" id="121734"/>
    <lineage>
        <taxon>Bacteria</taxon>
        <taxon>Bacillati</taxon>
        <taxon>Bacillota</taxon>
        <taxon>Clostridia</taxon>
        <taxon>Eubacteriales</taxon>
        <taxon>Heliobacteriaceae</taxon>
        <taxon>Heliomicrobium</taxon>
    </lineage>
</organism>
<comment type="caution">
    <text evidence="1">The sequence shown here is derived from an EMBL/GenBank/DDBJ whole genome shotgun (WGS) entry which is preliminary data.</text>
</comment>
<accession>A0A845L3L9</accession>
<dbReference type="AlphaFoldDB" id="A0A845L3L9"/>
<keyword evidence="2" id="KW-1185">Reference proteome</keyword>
<dbReference type="EMBL" id="WXEY01000004">
    <property type="protein sequence ID" value="MZP29190.1"/>
    <property type="molecule type" value="Genomic_DNA"/>
</dbReference>
<proteinExistence type="predicted"/>
<dbReference type="RefSeq" id="WP_161256165.1">
    <property type="nucleotide sequence ID" value="NZ_WXEY01000004.1"/>
</dbReference>
<gene>
    <name evidence="1" type="ORF">GTO91_05645</name>
</gene>
<name>A0A845L3L9_9FIRM</name>
<reference evidence="1 2" key="1">
    <citation type="submission" date="2020-01" db="EMBL/GenBank/DDBJ databases">
        <title>Whole-genome sequence of Heliobacterium undosum DSM 13378.</title>
        <authorList>
            <person name="Kyndt J.A."/>
            <person name="Meyer T.E."/>
        </authorList>
    </citation>
    <scope>NUCLEOTIDE SEQUENCE [LARGE SCALE GENOMIC DNA]</scope>
    <source>
        <strain evidence="1 2">DSM 13378</strain>
    </source>
</reference>
<sequence length="110" mass="12532">MSQPPTQRQLRWIQMLEKQTGLLLSELDMTALKEKKAPETTEQAGDIKKAFDLLCAFLQEVVLARDNHLTDVHLHETTREGVAVLSEFYDVPQNILEIALSQLPTQQPLH</sequence>
<dbReference type="Proteomes" id="UP000463470">
    <property type="component" value="Unassembled WGS sequence"/>
</dbReference>
<protein>
    <submittedName>
        <fullName evidence="1">Uncharacterized protein</fullName>
    </submittedName>
</protein>
<evidence type="ECO:0000313" key="2">
    <source>
        <dbReference type="Proteomes" id="UP000463470"/>
    </source>
</evidence>
<evidence type="ECO:0000313" key="1">
    <source>
        <dbReference type="EMBL" id="MZP29190.1"/>
    </source>
</evidence>
<dbReference type="OrthoDB" id="2084341at2"/>